<dbReference type="Proteomes" id="UP000321947">
    <property type="component" value="Unassembled WGS sequence"/>
</dbReference>
<evidence type="ECO:0000313" key="1">
    <source>
        <dbReference type="EMBL" id="KAA0051005.1"/>
    </source>
</evidence>
<sequence length="191" mass="21192">MIRMIPNVRYVPELKCNLISLGELDELGYTYKSKNGVLKVTKGSLVKLRGTLRNGLYVLEGTTVSGSAAIALGKGIDMSMLWDKRVKFGRGKHITKGILDYVHSDLWGPKKVPSRESQQKRNLIDEEAFSEESSSNNNLKNYQLTHDRALTVKHAPTRCGYADLVAYALTCVANSIEVEPLTFDEAIVSDS</sequence>
<organism evidence="1 3">
    <name type="scientific">Cucumis melo var. makuwa</name>
    <name type="common">Oriental melon</name>
    <dbReference type="NCBI Taxonomy" id="1194695"/>
    <lineage>
        <taxon>Eukaryota</taxon>
        <taxon>Viridiplantae</taxon>
        <taxon>Streptophyta</taxon>
        <taxon>Embryophyta</taxon>
        <taxon>Tracheophyta</taxon>
        <taxon>Spermatophyta</taxon>
        <taxon>Magnoliopsida</taxon>
        <taxon>eudicotyledons</taxon>
        <taxon>Gunneridae</taxon>
        <taxon>Pentapetalae</taxon>
        <taxon>rosids</taxon>
        <taxon>fabids</taxon>
        <taxon>Cucurbitales</taxon>
        <taxon>Cucurbitaceae</taxon>
        <taxon>Benincaseae</taxon>
        <taxon>Cucumis</taxon>
    </lineage>
</organism>
<name>A0A5A7UBK1_CUCMM</name>
<evidence type="ECO:0000313" key="3">
    <source>
        <dbReference type="Proteomes" id="UP000321393"/>
    </source>
</evidence>
<dbReference type="OrthoDB" id="1194585at2759"/>
<accession>A0A5A7UBK1</accession>
<dbReference type="Proteomes" id="UP000321393">
    <property type="component" value="Unassembled WGS sequence"/>
</dbReference>
<protein>
    <submittedName>
        <fullName evidence="1 2">Mitochondrial protein</fullName>
    </submittedName>
</protein>
<dbReference type="EMBL" id="SSTE01011518">
    <property type="protein sequence ID" value="KAA0051005.1"/>
    <property type="molecule type" value="Genomic_DNA"/>
</dbReference>
<comment type="caution">
    <text evidence="1">The sequence shown here is derived from an EMBL/GenBank/DDBJ whole genome shotgun (WGS) entry which is preliminary data.</text>
</comment>
<dbReference type="AlphaFoldDB" id="A0A5A7UBK1"/>
<gene>
    <name evidence="2" type="ORF">E5676_scaffold675G00750</name>
    <name evidence="1" type="ORF">E6C27_scaffold2606G00250</name>
</gene>
<evidence type="ECO:0000313" key="4">
    <source>
        <dbReference type="Proteomes" id="UP000321947"/>
    </source>
</evidence>
<reference evidence="3 4" key="1">
    <citation type="submission" date="2019-08" db="EMBL/GenBank/DDBJ databases">
        <title>Draft genome sequences of two oriental melons (Cucumis melo L. var makuwa).</title>
        <authorList>
            <person name="Kwon S.-Y."/>
        </authorList>
    </citation>
    <scope>NUCLEOTIDE SEQUENCE [LARGE SCALE GENOMIC DNA]</scope>
    <source>
        <strain evidence="4">cv. Chang Bougi</strain>
        <strain evidence="3">cv. SW 3</strain>
        <tissue evidence="1">Leaf</tissue>
    </source>
</reference>
<evidence type="ECO:0000313" key="2">
    <source>
        <dbReference type="EMBL" id="TYK04393.1"/>
    </source>
</evidence>
<proteinExistence type="predicted"/>
<dbReference type="EMBL" id="SSTD01014234">
    <property type="protein sequence ID" value="TYK04393.1"/>
    <property type="molecule type" value="Genomic_DNA"/>
</dbReference>